<sequence>MSRAVVRGAPGGRLRPALAALSLSAVLLVTACGGGTSDEAQGDGAGQGAAGGHEHSADAPAAVEGPDDRFAGLDLAEPYRRPQFTLTDTTGASFDFSAATSGRPTLLFFGYTDCPDVCPTTMADVAVALRGIDAAVLEQLQVVFVTTDPATDTPEVLGEYLGRFDADLPLQFIGLTGDQEQIDQAQLSTGVPLAEDRGRLHSSLLLLYGTDDEAHVAFDAGNTARDIAADLRLVAEEV</sequence>
<keyword evidence="6" id="KW-0732">Signal</keyword>
<dbReference type="InterPro" id="IPR013766">
    <property type="entry name" value="Thioredoxin_domain"/>
</dbReference>
<dbReference type="PANTHER" id="PTHR12151">
    <property type="entry name" value="ELECTRON TRANSPORT PROTIN SCO1/SENC FAMILY MEMBER"/>
    <property type="match status" value="1"/>
</dbReference>
<dbReference type="Pfam" id="PF02630">
    <property type="entry name" value="SCO1-SenC"/>
    <property type="match status" value="1"/>
</dbReference>
<keyword evidence="9" id="KW-1185">Reference proteome</keyword>
<evidence type="ECO:0000256" key="6">
    <source>
        <dbReference type="SAM" id="SignalP"/>
    </source>
</evidence>
<dbReference type="RefSeq" id="WP_235003456.1">
    <property type="nucleotide sequence ID" value="NZ_OCNK01000003.1"/>
</dbReference>
<gene>
    <name evidence="8" type="ORF">SAMN06272739_3277</name>
</gene>
<keyword evidence="4" id="KW-1015">Disulfide bond</keyword>
<dbReference type="InterPro" id="IPR003782">
    <property type="entry name" value="SCO1/SenC"/>
</dbReference>
<feature type="region of interest" description="Disordered" evidence="5">
    <location>
        <begin position="39"/>
        <end position="64"/>
    </location>
</feature>
<comment type="similarity">
    <text evidence="1">Belongs to the SCO1/2 family.</text>
</comment>
<feature type="domain" description="Thioredoxin" evidence="7">
    <location>
        <begin position="75"/>
        <end position="238"/>
    </location>
</feature>
<feature type="chain" id="PRO_5038751548" evidence="6">
    <location>
        <begin position="32"/>
        <end position="238"/>
    </location>
</feature>
<feature type="signal peptide" evidence="6">
    <location>
        <begin position="1"/>
        <end position="31"/>
    </location>
</feature>
<reference evidence="9" key="1">
    <citation type="submission" date="2017-09" db="EMBL/GenBank/DDBJ databases">
        <authorList>
            <person name="Varghese N."/>
            <person name="Submissions S."/>
        </authorList>
    </citation>
    <scope>NUCLEOTIDE SEQUENCE [LARGE SCALE GENOMIC DNA]</scope>
    <source>
        <strain evidence="9">DSM 44270</strain>
    </source>
</reference>
<evidence type="ECO:0000256" key="2">
    <source>
        <dbReference type="ARBA" id="ARBA00023008"/>
    </source>
</evidence>
<dbReference type="Proteomes" id="UP000219482">
    <property type="component" value="Unassembled WGS sequence"/>
</dbReference>
<feature type="binding site" evidence="3">
    <location>
        <position position="118"/>
    </location>
    <ligand>
        <name>Cu cation</name>
        <dbReference type="ChEBI" id="CHEBI:23378"/>
    </ligand>
</feature>
<protein>
    <submittedName>
        <fullName evidence="8">Protein SCO1/2</fullName>
    </submittedName>
</protein>
<dbReference type="InterPro" id="IPR036249">
    <property type="entry name" value="Thioredoxin-like_sf"/>
</dbReference>
<evidence type="ECO:0000256" key="1">
    <source>
        <dbReference type="ARBA" id="ARBA00010996"/>
    </source>
</evidence>
<dbReference type="Gene3D" id="3.40.30.10">
    <property type="entry name" value="Glutaredoxin"/>
    <property type="match status" value="1"/>
</dbReference>
<feature type="disulfide bond" description="Redox-active" evidence="4">
    <location>
        <begin position="114"/>
        <end position="118"/>
    </location>
</feature>
<evidence type="ECO:0000313" key="9">
    <source>
        <dbReference type="Proteomes" id="UP000219482"/>
    </source>
</evidence>
<dbReference type="GO" id="GO:0046872">
    <property type="term" value="F:metal ion binding"/>
    <property type="evidence" value="ECO:0007669"/>
    <property type="project" value="UniProtKB-KW"/>
</dbReference>
<dbReference type="EMBL" id="OCNK01000003">
    <property type="protein sequence ID" value="SOE01622.1"/>
    <property type="molecule type" value="Genomic_DNA"/>
</dbReference>
<evidence type="ECO:0000313" key="8">
    <source>
        <dbReference type="EMBL" id="SOE01622.1"/>
    </source>
</evidence>
<feature type="binding site" evidence="3">
    <location>
        <position position="114"/>
    </location>
    <ligand>
        <name>Cu cation</name>
        <dbReference type="ChEBI" id="CHEBI:23378"/>
    </ligand>
</feature>
<evidence type="ECO:0000256" key="3">
    <source>
        <dbReference type="PIRSR" id="PIRSR603782-1"/>
    </source>
</evidence>
<accession>A0A286H1M6</accession>
<dbReference type="SUPFAM" id="SSF52833">
    <property type="entry name" value="Thioredoxin-like"/>
    <property type="match status" value="1"/>
</dbReference>
<proteinExistence type="inferred from homology"/>
<evidence type="ECO:0000256" key="5">
    <source>
        <dbReference type="SAM" id="MobiDB-lite"/>
    </source>
</evidence>
<dbReference type="PANTHER" id="PTHR12151:SF25">
    <property type="entry name" value="LINALOOL DEHYDRATASE_ISOMERASE DOMAIN-CONTAINING PROTEIN"/>
    <property type="match status" value="1"/>
</dbReference>
<dbReference type="AlphaFoldDB" id="A0A286H1M6"/>
<keyword evidence="2 3" id="KW-0186">Copper</keyword>
<organism evidence="8 9">
    <name type="scientific">Blastococcus haudaquaticus</name>
    <dbReference type="NCBI Taxonomy" id="1938745"/>
    <lineage>
        <taxon>Bacteria</taxon>
        <taxon>Bacillati</taxon>
        <taxon>Actinomycetota</taxon>
        <taxon>Actinomycetes</taxon>
        <taxon>Geodermatophilales</taxon>
        <taxon>Geodermatophilaceae</taxon>
        <taxon>Blastococcus</taxon>
    </lineage>
</organism>
<dbReference type="PROSITE" id="PS51257">
    <property type="entry name" value="PROKAR_LIPOPROTEIN"/>
    <property type="match status" value="1"/>
</dbReference>
<evidence type="ECO:0000256" key="4">
    <source>
        <dbReference type="PIRSR" id="PIRSR603782-2"/>
    </source>
</evidence>
<keyword evidence="3" id="KW-0479">Metal-binding</keyword>
<evidence type="ECO:0000259" key="7">
    <source>
        <dbReference type="PROSITE" id="PS51352"/>
    </source>
</evidence>
<dbReference type="PROSITE" id="PS51352">
    <property type="entry name" value="THIOREDOXIN_2"/>
    <property type="match status" value="1"/>
</dbReference>
<name>A0A286H1M6_9ACTN</name>
<dbReference type="CDD" id="cd02968">
    <property type="entry name" value="SCO"/>
    <property type="match status" value="1"/>
</dbReference>